<reference evidence="17" key="2">
    <citation type="submission" date="2025-08" db="UniProtKB">
        <authorList>
            <consortium name="Ensembl"/>
        </authorList>
    </citation>
    <scope>IDENTIFICATION</scope>
</reference>
<dbReference type="InterPro" id="IPR048333">
    <property type="entry name" value="HA2_WH"/>
</dbReference>
<dbReference type="PROSITE" id="PS51192">
    <property type="entry name" value="HELICASE_ATP_BIND_1"/>
    <property type="match status" value="1"/>
</dbReference>
<dbReference type="GO" id="GO:0042327">
    <property type="term" value="P:positive regulation of phosphorylation"/>
    <property type="evidence" value="ECO:0007669"/>
    <property type="project" value="Ensembl"/>
</dbReference>
<evidence type="ECO:0000256" key="2">
    <source>
        <dbReference type="ARBA" id="ARBA00012552"/>
    </source>
</evidence>
<evidence type="ECO:0000256" key="11">
    <source>
        <dbReference type="ARBA" id="ARBA00074012"/>
    </source>
</evidence>
<evidence type="ECO:0000256" key="14">
    <source>
        <dbReference type="SAM" id="MobiDB-lite"/>
    </source>
</evidence>
<feature type="region of interest" description="Disordered" evidence="14">
    <location>
        <begin position="722"/>
        <end position="761"/>
    </location>
</feature>
<dbReference type="FunFam" id="3.40.50.300:FF:000725">
    <property type="entry name" value="probable ATP-dependent RNA helicase DHX34"/>
    <property type="match status" value="1"/>
</dbReference>
<evidence type="ECO:0000259" key="16">
    <source>
        <dbReference type="PROSITE" id="PS51194"/>
    </source>
</evidence>
<dbReference type="PROSITE" id="PS51194">
    <property type="entry name" value="HELICASE_CTER"/>
    <property type="match status" value="1"/>
</dbReference>
<keyword evidence="4" id="KW-0547">Nucleotide-binding</keyword>
<evidence type="ECO:0000256" key="13">
    <source>
        <dbReference type="ARBA" id="ARBA00083360"/>
    </source>
</evidence>
<evidence type="ECO:0000313" key="18">
    <source>
        <dbReference type="Proteomes" id="UP000002280"/>
    </source>
</evidence>
<dbReference type="GeneTree" id="ENSGT00940000158721"/>
<keyword evidence="5" id="KW-0378">Hydrolase</keyword>
<dbReference type="GO" id="GO:0003723">
    <property type="term" value="F:RNA binding"/>
    <property type="evidence" value="ECO:0000318"/>
    <property type="project" value="GO_Central"/>
</dbReference>
<feature type="compositionally biased region" description="Basic and acidic residues" evidence="14">
    <location>
        <begin position="722"/>
        <end position="742"/>
    </location>
</feature>
<dbReference type="FunCoup" id="A0A5F8G2K5">
    <property type="interactions" value="271"/>
</dbReference>
<dbReference type="Pfam" id="PF24485">
    <property type="entry name" value="zf-C2H2_DHX34"/>
    <property type="match status" value="1"/>
</dbReference>
<reference evidence="17 18" key="1">
    <citation type="journal article" date="2007" name="Nature">
        <title>Genome of the marsupial Monodelphis domestica reveals innovation in non-coding sequences.</title>
        <authorList>
            <person name="Mikkelsen T.S."/>
            <person name="Wakefield M.J."/>
            <person name="Aken B."/>
            <person name="Amemiya C.T."/>
            <person name="Chang J.L."/>
            <person name="Duke S."/>
            <person name="Garber M."/>
            <person name="Gentles A.J."/>
            <person name="Goodstadt L."/>
            <person name="Heger A."/>
            <person name="Jurka J."/>
            <person name="Kamal M."/>
            <person name="Mauceli E."/>
            <person name="Searle S.M."/>
            <person name="Sharpe T."/>
            <person name="Baker M.L."/>
            <person name="Batzer M.A."/>
            <person name="Benos P.V."/>
            <person name="Belov K."/>
            <person name="Clamp M."/>
            <person name="Cook A."/>
            <person name="Cuff J."/>
            <person name="Das R."/>
            <person name="Davidow L."/>
            <person name="Deakin J.E."/>
            <person name="Fazzari M.J."/>
            <person name="Glass J.L."/>
            <person name="Grabherr M."/>
            <person name="Greally J.M."/>
            <person name="Gu W."/>
            <person name="Hore T.A."/>
            <person name="Huttley G.A."/>
            <person name="Kleber M."/>
            <person name="Jirtle R.L."/>
            <person name="Koina E."/>
            <person name="Lee J.T."/>
            <person name="Mahony S."/>
            <person name="Marra M.A."/>
            <person name="Miller R.D."/>
            <person name="Nicholls R.D."/>
            <person name="Oda M."/>
            <person name="Papenfuss A.T."/>
            <person name="Parra Z.E."/>
            <person name="Pollock D.D."/>
            <person name="Ray D.A."/>
            <person name="Schein J.E."/>
            <person name="Speed T.P."/>
            <person name="Thompson K."/>
            <person name="VandeBerg J.L."/>
            <person name="Wade C.M."/>
            <person name="Walker J.A."/>
            <person name="Waters P.D."/>
            <person name="Webber C."/>
            <person name="Weidman J.R."/>
            <person name="Xie X."/>
            <person name="Zody M.C."/>
            <person name="Baldwin J."/>
            <person name="Abdouelleil A."/>
            <person name="Abdulkadir J."/>
            <person name="Abebe A."/>
            <person name="Abera B."/>
            <person name="Abreu J."/>
            <person name="Acer S.C."/>
            <person name="Aftuck L."/>
            <person name="Alexander A."/>
            <person name="An P."/>
            <person name="Anderson E."/>
            <person name="Anderson S."/>
            <person name="Arachi H."/>
            <person name="Azer M."/>
            <person name="Bachantsang P."/>
            <person name="Barry A."/>
            <person name="Bayul T."/>
            <person name="Berlin A."/>
            <person name="Bessette D."/>
            <person name="Bloom T."/>
            <person name="Bloom T."/>
            <person name="Boguslavskiy L."/>
            <person name="Bonnet C."/>
            <person name="Boukhgalter B."/>
            <person name="Bourzgui I."/>
            <person name="Brown A."/>
            <person name="Cahill P."/>
            <person name="Channer S."/>
            <person name="Cheshatsang Y."/>
            <person name="Chuda L."/>
            <person name="Citroen M."/>
            <person name="Collymore A."/>
            <person name="Cooke P."/>
            <person name="Costello M."/>
            <person name="D'Aco K."/>
            <person name="Daza R."/>
            <person name="De Haan G."/>
            <person name="DeGray S."/>
            <person name="DeMaso C."/>
            <person name="Dhargay N."/>
            <person name="Dooley K."/>
            <person name="Dooley E."/>
            <person name="Doricent M."/>
            <person name="Dorje P."/>
            <person name="Dorjee K."/>
            <person name="Dupes A."/>
            <person name="Elong R."/>
            <person name="Falk J."/>
            <person name="Farina A."/>
            <person name="Faro S."/>
            <person name="Ferguson D."/>
            <person name="Fisher S."/>
            <person name="Foley C.D."/>
            <person name="Franke A."/>
            <person name="Friedrich D."/>
            <person name="Gadbois L."/>
            <person name="Gearin G."/>
            <person name="Gearin C.R."/>
            <person name="Giannoukos G."/>
            <person name="Goode T."/>
            <person name="Graham J."/>
            <person name="Grandbois E."/>
            <person name="Grewal S."/>
            <person name="Gyaltsen K."/>
            <person name="Hafez N."/>
            <person name="Hagos B."/>
            <person name="Hall J."/>
            <person name="Henson C."/>
            <person name="Hollinger A."/>
            <person name="Honan T."/>
            <person name="Huard M.D."/>
            <person name="Hughes L."/>
            <person name="Hurhula B."/>
            <person name="Husby M.E."/>
            <person name="Kamat A."/>
            <person name="Kanga B."/>
            <person name="Kashin S."/>
            <person name="Khazanovich D."/>
            <person name="Kisner P."/>
            <person name="Lance K."/>
            <person name="Lara M."/>
            <person name="Lee W."/>
            <person name="Lennon N."/>
            <person name="Letendre F."/>
            <person name="LeVine R."/>
            <person name="Lipovsky A."/>
            <person name="Liu X."/>
            <person name="Liu J."/>
            <person name="Liu S."/>
            <person name="Lokyitsang T."/>
            <person name="Lokyitsang Y."/>
            <person name="Lubonja R."/>
            <person name="Lui A."/>
            <person name="MacDonald P."/>
            <person name="Magnisalis V."/>
            <person name="Maru K."/>
            <person name="Matthews C."/>
            <person name="McCusker W."/>
            <person name="McDonough S."/>
            <person name="Mehta T."/>
            <person name="Meldrim J."/>
            <person name="Meneus L."/>
            <person name="Mihai O."/>
            <person name="Mihalev A."/>
            <person name="Mihova T."/>
            <person name="Mittelman R."/>
            <person name="Mlenga V."/>
            <person name="Montmayeur A."/>
            <person name="Mulrain L."/>
            <person name="Navidi A."/>
            <person name="Naylor J."/>
            <person name="Negash T."/>
            <person name="Nguyen T."/>
            <person name="Nguyen N."/>
            <person name="Nicol R."/>
            <person name="Norbu C."/>
            <person name="Norbu N."/>
            <person name="Novod N."/>
            <person name="O'Neill B."/>
            <person name="Osman S."/>
            <person name="Markiewicz E."/>
            <person name="Oyono O.L."/>
            <person name="Patti C."/>
            <person name="Phunkhang P."/>
            <person name="Pierre F."/>
            <person name="Priest M."/>
            <person name="Raghuraman S."/>
            <person name="Rege F."/>
            <person name="Reyes R."/>
            <person name="Rise C."/>
            <person name="Rogov P."/>
            <person name="Ross K."/>
            <person name="Ryan E."/>
            <person name="Settipalli S."/>
            <person name="Shea T."/>
            <person name="Sherpa N."/>
            <person name="Shi L."/>
            <person name="Shih D."/>
            <person name="Sparrow T."/>
            <person name="Spaulding J."/>
            <person name="Stalker J."/>
            <person name="Stange-Thomann N."/>
            <person name="Stavropoulos S."/>
            <person name="Stone C."/>
            <person name="Strader C."/>
            <person name="Tesfaye S."/>
            <person name="Thomson T."/>
            <person name="Thoulutsang Y."/>
            <person name="Thoulutsang D."/>
            <person name="Topham K."/>
            <person name="Topping I."/>
            <person name="Tsamla T."/>
            <person name="Vassiliev H."/>
            <person name="Vo A."/>
            <person name="Wangchuk T."/>
            <person name="Wangdi T."/>
            <person name="Weiand M."/>
            <person name="Wilkinson J."/>
            <person name="Wilson A."/>
            <person name="Yadav S."/>
            <person name="Young G."/>
            <person name="Yu Q."/>
            <person name="Zembek L."/>
            <person name="Zhong D."/>
            <person name="Zimmer A."/>
            <person name="Zwirko Z."/>
            <person name="Jaffe D.B."/>
            <person name="Alvarez P."/>
            <person name="Brockman W."/>
            <person name="Butler J."/>
            <person name="Chin C."/>
            <person name="Gnerre S."/>
            <person name="MacCallum I."/>
            <person name="Graves J.A."/>
            <person name="Ponting C.P."/>
            <person name="Breen M."/>
            <person name="Samollow P.B."/>
            <person name="Lander E.S."/>
            <person name="Lindblad-Toh K."/>
        </authorList>
    </citation>
    <scope>NUCLEOTIDE SEQUENCE [LARGE SCALE GENOMIC DNA]</scope>
</reference>
<accession>A0A5F8G2K5</accession>
<sequence length="1218" mass="135519">MSSSKRTEGKGYREPKSSRQWDWGCPETRSQLEEIFFGDQDVIRRGSEDCRKFWAFFERLQTFQRSKAGLEAKRPTEAQAPPRPRGTALADLPATYDPRYRINLALLSGKGEPVSELRGSRSQLPHDRLAEFRRAVLHYLDFGQKQAFGKLAKLQRERAALPMARYGRHLLQALQEHQVVVVAGDTGCGKSTQVPQYLLAAGFSHVACTQPRRIACISLAKRVSFESLSQYGSQVGYQIRFESTRSPATKIVFLTEGLLLRQIQREPGLPQYQVLIVDEVHERHLHSDFLLGVLRRLLPARPDLKLILMSATINISLFSSYFGHAPVVQVPGRLFPITVIYQPVPKEEAPTSKSEKLDPRPFLRVLQAIDHKYPPEERGDLLVFLSGMAEISAVLEAFQPYAAHTKRWVVLPLHSALSITDQDKVFDVAPPGVRKCILSTNIAETSVTIDGVRFVLDSGKVKEMSFDPKAKLQRLQEFWISRASAEQRKGRAGRTGPGVCYRLYAESDYDDFAPYPVPEIQRVALDALVLQMKSMGLGDPRNFPFIEPPPAASLETAIVYLRDQGALDASENLTPIGTLLSELPVDVVIGKILILGCLFDLVEPVLTMAAALSVQSPFVRSAQSNLDCGTARKPLESDHGDPFTLLNAFNAWVQVKSDRSANSRKWCRRRGLEEHRMYEIANLRRQFKGLLQDHGLLAEARPAPADSYSRQQQHRQRRELYQLKREHEESEGRKRKVLRLEALEGGSSSDEDAEASRAREGAHAVDIQVGHLAGMWALSPDGGSSSPLPSPCSLGALGRQAMPTGVPAGSPAGVHLQTLSLTDPEGVTWQPGAASLRTFPPSPFQDVKFKLRHDMGQLQAAASSAQDLSRDQLALLKLVLGRGLYPQLATPDQFNGCRKDSDQFFHTQSKQGAVLHPTSVFASNPDLLQGGQTEAREKGRDSKDGLSSRHQLLAFVSLLETNKPYLVSCVRLPALQAVLLFSRSLDTNGDCSRLVADGWLEFRLESSERATQLLSTALRLRARWEEALDRQLARQAQPRSEERAAMALKAERKVAAALGRDLLDFMRSKVSYSTHRLTALEAQNLYVGPQTVPAAPQLSAVFGETAMSPHDTKGGYAVTSFLTYNCLMSDTDLYSDCLRTFWSCPHCSLYMPFTPMERMCHENTCQAAPDQAAPGASDEEAESSRQASALQRTYHCELCQKDLLLTPTEILRHRKQHL</sequence>
<dbReference type="FunFam" id="1.20.120.1080:FF:000056">
    <property type="entry name" value="probable ATP-dependent RNA helicase DHX34"/>
    <property type="match status" value="1"/>
</dbReference>
<evidence type="ECO:0000256" key="5">
    <source>
        <dbReference type="ARBA" id="ARBA00022801"/>
    </source>
</evidence>
<dbReference type="SMART" id="SM00487">
    <property type="entry name" value="DEXDc"/>
    <property type="match status" value="1"/>
</dbReference>
<dbReference type="EC" id="3.6.4.13" evidence="2"/>
<dbReference type="GO" id="GO:0004386">
    <property type="term" value="F:helicase activity"/>
    <property type="evidence" value="ECO:0000318"/>
    <property type="project" value="GO_Central"/>
</dbReference>
<dbReference type="SMART" id="SM00847">
    <property type="entry name" value="HA2"/>
    <property type="match status" value="1"/>
</dbReference>
<dbReference type="AlphaFoldDB" id="A0A5F8G2K5"/>
<dbReference type="Pfam" id="PF04408">
    <property type="entry name" value="WHD_HA2"/>
    <property type="match status" value="1"/>
</dbReference>
<gene>
    <name evidence="17" type="primary">DHX34</name>
</gene>
<evidence type="ECO:0000256" key="6">
    <source>
        <dbReference type="ARBA" id="ARBA00022806"/>
    </source>
</evidence>
<dbReference type="Pfam" id="PF00270">
    <property type="entry name" value="DEAD"/>
    <property type="match status" value="1"/>
</dbReference>
<dbReference type="Bgee" id="ENSMODG00000008850">
    <property type="expression patterns" value="Expressed in blood and 17 other cell types or tissues"/>
</dbReference>
<keyword evidence="7" id="KW-0067">ATP-binding</keyword>
<dbReference type="InParanoid" id="A0A5F8G2K5"/>
<reference evidence="17" key="3">
    <citation type="submission" date="2025-09" db="UniProtKB">
        <authorList>
            <consortium name="Ensembl"/>
        </authorList>
    </citation>
    <scope>IDENTIFICATION</scope>
</reference>
<dbReference type="GO" id="GO:0044877">
    <property type="term" value="F:protein-containing complex binding"/>
    <property type="evidence" value="ECO:0007669"/>
    <property type="project" value="Ensembl"/>
</dbReference>
<evidence type="ECO:0000256" key="1">
    <source>
        <dbReference type="ARBA" id="ARBA00008792"/>
    </source>
</evidence>
<dbReference type="Ensembl" id="ENSMODT00000061648.1">
    <property type="protein sequence ID" value="ENSMODP00000041692.1"/>
    <property type="gene ID" value="ENSMODG00000008850.4"/>
</dbReference>
<dbReference type="Pfam" id="PF00271">
    <property type="entry name" value="Helicase_C"/>
    <property type="match status" value="1"/>
</dbReference>
<dbReference type="Proteomes" id="UP000002280">
    <property type="component" value="Chromosome 4"/>
</dbReference>
<dbReference type="STRING" id="13616.ENSMODP00000041692"/>
<dbReference type="SMART" id="SM00490">
    <property type="entry name" value="HELICc"/>
    <property type="match status" value="1"/>
</dbReference>
<dbReference type="GO" id="GO:0000184">
    <property type="term" value="P:nuclear-transcribed mRNA catabolic process, nonsense-mediated decay"/>
    <property type="evidence" value="ECO:0000318"/>
    <property type="project" value="GO_Central"/>
</dbReference>
<dbReference type="Pfam" id="PF21010">
    <property type="entry name" value="HA2_C"/>
    <property type="match status" value="1"/>
</dbReference>
<feature type="compositionally biased region" description="Basic and acidic residues" evidence="14">
    <location>
        <begin position="1"/>
        <end position="19"/>
    </location>
</feature>
<proteinExistence type="inferred from homology"/>
<feature type="compositionally biased region" description="Basic and acidic residues" evidence="14">
    <location>
        <begin position="934"/>
        <end position="945"/>
    </location>
</feature>
<feature type="domain" description="Helicase ATP-binding" evidence="15">
    <location>
        <begin position="171"/>
        <end position="331"/>
    </location>
</feature>
<dbReference type="InterPro" id="IPR011709">
    <property type="entry name" value="DEAD-box_helicase_OB_fold"/>
</dbReference>
<dbReference type="PANTHER" id="PTHR18934:SF221">
    <property type="entry name" value="ATP-DEPENDENT RNA HELICASE DHX34-RELATED"/>
    <property type="match status" value="1"/>
</dbReference>
<dbReference type="InterPro" id="IPR001650">
    <property type="entry name" value="Helicase_C-like"/>
</dbReference>
<feature type="domain" description="Helicase C-terminal" evidence="16">
    <location>
        <begin position="368"/>
        <end position="536"/>
    </location>
</feature>
<keyword evidence="18" id="KW-1185">Reference proteome</keyword>
<dbReference type="InterPro" id="IPR027417">
    <property type="entry name" value="P-loop_NTPase"/>
</dbReference>
<feature type="region of interest" description="Disordered" evidence="14">
    <location>
        <begin position="926"/>
        <end position="945"/>
    </location>
</feature>
<dbReference type="FunFam" id="3.40.50.300:FF:000540">
    <property type="entry name" value="probable ATP-dependent RNA helicase DHX34"/>
    <property type="match status" value="1"/>
</dbReference>
<dbReference type="PANTHER" id="PTHR18934">
    <property type="entry name" value="ATP-DEPENDENT RNA HELICASE"/>
    <property type="match status" value="1"/>
</dbReference>
<evidence type="ECO:0000256" key="4">
    <source>
        <dbReference type="ARBA" id="ARBA00022741"/>
    </source>
</evidence>
<comment type="similarity">
    <text evidence="1">Belongs to the DEAD box helicase family. DEAH subfamily.</text>
</comment>
<keyword evidence="8" id="KW-0694">RNA-binding</keyword>
<evidence type="ECO:0000259" key="15">
    <source>
        <dbReference type="PROSITE" id="PS51192"/>
    </source>
</evidence>
<dbReference type="InterPro" id="IPR056382">
    <property type="entry name" value="DHX34_Znf-C2H2"/>
</dbReference>
<dbReference type="GO" id="GO:2000623">
    <property type="term" value="P:negative regulation of nuclear-transcribed mRNA catabolic process, nonsense-mediated decay"/>
    <property type="evidence" value="ECO:0007669"/>
    <property type="project" value="Ensembl"/>
</dbReference>
<comment type="catalytic activity">
    <reaction evidence="9">
        <text>ATP + H2O = ADP + phosphate + H(+)</text>
        <dbReference type="Rhea" id="RHEA:13065"/>
        <dbReference type="ChEBI" id="CHEBI:15377"/>
        <dbReference type="ChEBI" id="CHEBI:15378"/>
        <dbReference type="ChEBI" id="CHEBI:30616"/>
        <dbReference type="ChEBI" id="CHEBI:43474"/>
        <dbReference type="ChEBI" id="CHEBI:456216"/>
        <dbReference type="EC" id="3.6.4.13"/>
    </reaction>
</comment>
<evidence type="ECO:0000256" key="9">
    <source>
        <dbReference type="ARBA" id="ARBA00047984"/>
    </source>
</evidence>
<evidence type="ECO:0000256" key="12">
    <source>
        <dbReference type="ARBA" id="ARBA00077457"/>
    </source>
</evidence>
<dbReference type="GO" id="GO:0005524">
    <property type="term" value="F:ATP binding"/>
    <property type="evidence" value="ECO:0007669"/>
    <property type="project" value="UniProtKB-KW"/>
</dbReference>
<evidence type="ECO:0000256" key="7">
    <source>
        <dbReference type="ARBA" id="ARBA00022840"/>
    </source>
</evidence>
<keyword evidence="6" id="KW-0347">Helicase</keyword>
<dbReference type="Gene3D" id="1.20.120.1080">
    <property type="match status" value="1"/>
</dbReference>
<dbReference type="InterPro" id="IPR007502">
    <property type="entry name" value="Helicase-assoc_dom"/>
</dbReference>
<dbReference type="Gene3D" id="3.40.50.300">
    <property type="entry name" value="P-loop containing nucleotide triphosphate hydrolases"/>
    <property type="match status" value="2"/>
</dbReference>
<organism evidence="17 18">
    <name type="scientific">Monodelphis domestica</name>
    <name type="common">Gray short-tailed opossum</name>
    <dbReference type="NCBI Taxonomy" id="13616"/>
    <lineage>
        <taxon>Eukaryota</taxon>
        <taxon>Metazoa</taxon>
        <taxon>Chordata</taxon>
        <taxon>Craniata</taxon>
        <taxon>Vertebrata</taxon>
        <taxon>Euteleostomi</taxon>
        <taxon>Mammalia</taxon>
        <taxon>Metatheria</taxon>
        <taxon>Didelphimorphia</taxon>
        <taxon>Didelphidae</taxon>
        <taxon>Monodelphis</taxon>
    </lineage>
</organism>
<dbReference type="InterPro" id="IPR014001">
    <property type="entry name" value="Helicase_ATP-bd"/>
</dbReference>
<evidence type="ECO:0000256" key="10">
    <source>
        <dbReference type="ARBA" id="ARBA00064112"/>
    </source>
</evidence>
<evidence type="ECO:0000313" key="17">
    <source>
        <dbReference type="Ensembl" id="ENSMODP00000041692.1"/>
    </source>
</evidence>
<protein>
    <recommendedName>
        <fullName evidence="11">Probable ATP-dependent RNA helicase DHX34</fullName>
        <ecNumber evidence="2">3.6.4.13</ecNumber>
    </recommendedName>
    <alternativeName>
        <fullName evidence="13">DEAH box protein 34</fullName>
    </alternativeName>
    <alternativeName>
        <fullName evidence="12">DExH-box helicase 34</fullName>
    </alternativeName>
</protein>
<dbReference type="GO" id="GO:0003724">
    <property type="term" value="F:RNA helicase activity"/>
    <property type="evidence" value="ECO:0007669"/>
    <property type="project" value="UniProtKB-EC"/>
</dbReference>
<keyword evidence="3" id="KW-0597">Phosphoprotein</keyword>
<dbReference type="SUPFAM" id="SSF52540">
    <property type="entry name" value="P-loop containing nucleoside triphosphate hydrolases"/>
    <property type="match status" value="1"/>
</dbReference>
<dbReference type="OMA" id="CIFANSP"/>
<dbReference type="CDD" id="cd18791">
    <property type="entry name" value="SF2_C_RHA"/>
    <property type="match status" value="1"/>
</dbReference>
<dbReference type="InterPro" id="IPR011545">
    <property type="entry name" value="DEAD/DEAH_box_helicase_dom"/>
</dbReference>
<dbReference type="CDD" id="cd17979">
    <property type="entry name" value="DEXHc_DHX34"/>
    <property type="match status" value="1"/>
</dbReference>
<dbReference type="GO" id="GO:0016887">
    <property type="term" value="F:ATP hydrolysis activity"/>
    <property type="evidence" value="ECO:0007669"/>
    <property type="project" value="Ensembl"/>
</dbReference>
<evidence type="ECO:0000256" key="8">
    <source>
        <dbReference type="ARBA" id="ARBA00022884"/>
    </source>
</evidence>
<name>A0A5F8G2K5_MONDO</name>
<feature type="region of interest" description="Disordered" evidence="14">
    <location>
        <begin position="68"/>
        <end position="92"/>
    </location>
</feature>
<evidence type="ECO:0000256" key="3">
    <source>
        <dbReference type="ARBA" id="ARBA00022553"/>
    </source>
</evidence>
<comment type="subunit">
    <text evidence="10">Forms a complex with RUVBL1 and RUVBL2. Part of a complex composed of SMG1, DHX34 and UPF1; within the complex DHX34 acts as a scaffolding protein to facilitate SMG1 phosphorylation of UPF1. Interacts with UPF1, MOV10, EIF4A3, XRN2, SMG6, SMG7, SMG9, UPF3A, UPF3B, CASC3/MLN51, XRN1, DIS3 and DCP1A; the interactions are RNA-independent. Interacts with NCBP1/CPB80; the interaction is RNA-dependent. Interacts (via C-terminus) with SMG1; the interaction is RNA-independent.</text>
</comment>
<feature type="region of interest" description="Disordered" evidence="14">
    <location>
        <begin position="1"/>
        <end position="24"/>
    </location>
</feature>
<dbReference type="Pfam" id="PF07717">
    <property type="entry name" value="OB_NTP_bind"/>
    <property type="match status" value="1"/>
</dbReference>